<proteinExistence type="inferred from homology"/>
<sequence>MSKVNQAEAIEKALSNRARPKKASALSTCLTFSGRMLLKIKYVPEQLFDITAFPVIYLLMFTYLFGGAIAGSTAAYLQFVLPGILVMTVVMITMYTGIELNNDIKKGIFDRFRTLPIWNPSVLVGALMVDLVRYSIASTIMLVLGYILGFRADGGFGGIVLGLLILLLFAFSVSWIWTTLSMIMRSEKSLLAVSMMILFPTTFVSNVFVAPETMPSWLEAFVDVNPISYLVRAVRGFMEGTPDYQAVAWVSVISLGLIVIFGPLTMYLYKRK</sequence>
<dbReference type="PROSITE" id="PS51012">
    <property type="entry name" value="ABC_TM2"/>
    <property type="match status" value="1"/>
</dbReference>
<organism evidence="7 8">
    <name type="scientific">Natronobacillus azotifigens</name>
    <dbReference type="NCBI Taxonomy" id="472978"/>
    <lineage>
        <taxon>Bacteria</taxon>
        <taxon>Bacillati</taxon>
        <taxon>Bacillota</taxon>
        <taxon>Bacilli</taxon>
        <taxon>Bacillales</taxon>
        <taxon>Bacillaceae</taxon>
        <taxon>Natronobacillus</taxon>
    </lineage>
</organism>
<keyword evidence="4 5" id="KW-0472">Membrane</keyword>
<feature type="transmembrane region" description="Helical" evidence="5">
    <location>
        <begin position="75"/>
        <end position="96"/>
    </location>
</feature>
<keyword evidence="3 5" id="KW-1133">Transmembrane helix</keyword>
<feature type="transmembrane region" description="Helical" evidence="5">
    <location>
        <begin position="246"/>
        <end position="269"/>
    </location>
</feature>
<dbReference type="PANTHER" id="PTHR43229:SF2">
    <property type="entry name" value="NODULATION PROTEIN J"/>
    <property type="match status" value="1"/>
</dbReference>
<reference evidence="7" key="1">
    <citation type="submission" date="2022-11" db="EMBL/GenBank/DDBJ databases">
        <title>WGS of Natronobacillus azotifigens 24KS-1, an anaerobic diazotrophic haloalkaliphile from soda-rich habitats.</title>
        <authorList>
            <person name="Sorokin D.Y."/>
            <person name="Merkel A.Y."/>
        </authorList>
    </citation>
    <scope>NUCLEOTIDE SEQUENCE</scope>
    <source>
        <strain evidence="7">24KS-1</strain>
    </source>
</reference>
<gene>
    <name evidence="7" type="ORF">OWO01_15120</name>
</gene>
<keyword evidence="5" id="KW-1003">Cell membrane</keyword>
<feature type="transmembrane region" description="Helical" evidence="5">
    <location>
        <begin position="117"/>
        <end position="148"/>
    </location>
</feature>
<dbReference type="InterPro" id="IPR000412">
    <property type="entry name" value="ABC_2_transport"/>
</dbReference>
<dbReference type="Pfam" id="PF01061">
    <property type="entry name" value="ABC2_membrane"/>
    <property type="match status" value="1"/>
</dbReference>
<name>A0A9J6RGI9_9BACI</name>
<dbReference type="PIRSF" id="PIRSF006648">
    <property type="entry name" value="DrrB"/>
    <property type="match status" value="1"/>
</dbReference>
<dbReference type="Proteomes" id="UP001084197">
    <property type="component" value="Unassembled WGS sequence"/>
</dbReference>
<accession>A0A9J6RGI9</accession>
<evidence type="ECO:0000256" key="5">
    <source>
        <dbReference type="RuleBase" id="RU361157"/>
    </source>
</evidence>
<dbReference type="InterPro" id="IPR051784">
    <property type="entry name" value="Nod_factor_ABC_transporter"/>
</dbReference>
<dbReference type="GO" id="GO:0043190">
    <property type="term" value="C:ATP-binding cassette (ABC) transporter complex"/>
    <property type="evidence" value="ECO:0007669"/>
    <property type="project" value="InterPro"/>
</dbReference>
<feature type="transmembrane region" description="Helical" evidence="5">
    <location>
        <begin position="154"/>
        <end position="177"/>
    </location>
</feature>
<dbReference type="EMBL" id="JAPRAT010000042">
    <property type="protein sequence ID" value="MCZ0704541.1"/>
    <property type="molecule type" value="Genomic_DNA"/>
</dbReference>
<evidence type="ECO:0000256" key="1">
    <source>
        <dbReference type="ARBA" id="ARBA00004141"/>
    </source>
</evidence>
<dbReference type="PANTHER" id="PTHR43229">
    <property type="entry name" value="NODULATION PROTEIN J"/>
    <property type="match status" value="1"/>
</dbReference>
<evidence type="ECO:0000256" key="4">
    <source>
        <dbReference type="ARBA" id="ARBA00023136"/>
    </source>
</evidence>
<dbReference type="InterPro" id="IPR047817">
    <property type="entry name" value="ABC2_TM_bact-type"/>
</dbReference>
<comment type="subcellular location">
    <subcellularLocation>
        <location evidence="5">Cell membrane</location>
        <topology evidence="5">Multi-pass membrane protein</topology>
    </subcellularLocation>
    <subcellularLocation>
        <location evidence="1">Membrane</location>
        <topology evidence="1">Multi-pass membrane protein</topology>
    </subcellularLocation>
</comment>
<keyword evidence="8" id="KW-1185">Reference proteome</keyword>
<dbReference type="GO" id="GO:0140359">
    <property type="term" value="F:ABC-type transporter activity"/>
    <property type="evidence" value="ECO:0007669"/>
    <property type="project" value="InterPro"/>
</dbReference>
<feature type="transmembrane region" description="Helical" evidence="5">
    <location>
        <begin position="189"/>
        <end position="209"/>
    </location>
</feature>
<dbReference type="RefSeq" id="WP_268781315.1">
    <property type="nucleotide sequence ID" value="NZ_JAPRAT010000042.1"/>
</dbReference>
<protein>
    <recommendedName>
        <fullName evidence="5">Transport permease protein</fullName>
    </recommendedName>
</protein>
<evidence type="ECO:0000256" key="3">
    <source>
        <dbReference type="ARBA" id="ARBA00022989"/>
    </source>
</evidence>
<dbReference type="InterPro" id="IPR013525">
    <property type="entry name" value="ABC2_TM"/>
</dbReference>
<dbReference type="AlphaFoldDB" id="A0A9J6RGI9"/>
<evidence type="ECO:0000313" key="8">
    <source>
        <dbReference type="Proteomes" id="UP001084197"/>
    </source>
</evidence>
<feature type="transmembrane region" description="Helical" evidence="5">
    <location>
        <begin position="47"/>
        <end position="69"/>
    </location>
</feature>
<comment type="similarity">
    <text evidence="5">Belongs to the ABC-2 integral membrane protein family.</text>
</comment>
<feature type="domain" description="ABC transmembrane type-2" evidence="6">
    <location>
        <begin position="45"/>
        <end position="272"/>
    </location>
</feature>
<evidence type="ECO:0000313" key="7">
    <source>
        <dbReference type="EMBL" id="MCZ0704541.1"/>
    </source>
</evidence>
<comment type="caution">
    <text evidence="7">The sequence shown here is derived from an EMBL/GenBank/DDBJ whole genome shotgun (WGS) entry which is preliminary data.</text>
</comment>
<evidence type="ECO:0000256" key="2">
    <source>
        <dbReference type="ARBA" id="ARBA00022692"/>
    </source>
</evidence>
<keyword evidence="2 5" id="KW-0812">Transmembrane</keyword>
<keyword evidence="5" id="KW-0813">Transport</keyword>
<evidence type="ECO:0000259" key="6">
    <source>
        <dbReference type="PROSITE" id="PS51012"/>
    </source>
</evidence>